<dbReference type="SMART" id="SM00530">
    <property type="entry name" value="HTH_XRE"/>
    <property type="match status" value="1"/>
</dbReference>
<dbReference type="InterPro" id="IPR001387">
    <property type="entry name" value="Cro/C1-type_HTH"/>
</dbReference>
<proteinExistence type="predicted"/>
<dbReference type="Gene3D" id="2.60.120.10">
    <property type="entry name" value="Jelly Rolls"/>
    <property type="match status" value="1"/>
</dbReference>
<keyword evidence="3" id="KW-0804">Transcription</keyword>
<name>A0A4R6BSE4_9STAP</name>
<dbReference type="GO" id="GO:0005829">
    <property type="term" value="C:cytosol"/>
    <property type="evidence" value="ECO:0007669"/>
    <property type="project" value="TreeGrafter"/>
</dbReference>
<keyword evidence="2" id="KW-0238">DNA-binding</keyword>
<feature type="domain" description="HTH cro/C1-type" evidence="4">
    <location>
        <begin position="12"/>
        <end position="66"/>
    </location>
</feature>
<evidence type="ECO:0000256" key="1">
    <source>
        <dbReference type="ARBA" id="ARBA00023015"/>
    </source>
</evidence>
<keyword evidence="1" id="KW-0805">Transcription regulation</keyword>
<evidence type="ECO:0000256" key="2">
    <source>
        <dbReference type="ARBA" id="ARBA00023125"/>
    </source>
</evidence>
<dbReference type="GO" id="GO:0003677">
    <property type="term" value="F:DNA binding"/>
    <property type="evidence" value="ECO:0007669"/>
    <property type="project" value="UniProtKB-KW"/>
</dbReference>
<dbReference type="Pfam" id="PF01381">
    <property type="entry name" value="HTH_3"/>
    <property type="match status" value="1"/>
</dbReference>
<evidence type="ECO:0000313" key="5">
    <source>
        <dbReference type="EMBL" id="TDM06995.1"/>
    </source>
</evidence>
<dbReference type="Gene3D" id="1.10.260.40">
    <property type="entry name" value="lambda repressor-like DNA-binding domains"/>
    <property type="match status" value="1"/>
</dbReference>
<dbReference type="SUPFAM" id="SSF51182">
    <property type="entry name" value="RmlC-like cupins"/>
    <property type="match status" value="1"/>
</dbReference>
<keyword evidence="6" id="KW-1185">Reference proteome</keyword>
<dbReference type="InterPro" id="IPR011051">
    <property type="entry name" value="RmlC_Cupin_sf"/>
</dbReference>
<dbReference type="CDD" id="cd02209">
    <property type="entry name" value="cupin_XRE_C"/>
    <property type="match status" value="1"/>
</dbReference>
<dbReference type="EMBL" id="SCWB01000019">
    <property type="protein sequence ID" value="TDM06995.1"/>
    <property type="molecule type" value="Genomic_DNA"/>
</dbReference>
<evidence type="ECO:0000256" key="3">
    <source>
        <dbReference type="ARBA" id="ARBA00023163"/>
    </source>
</evidence>
<dbReference type="InterPro" id="IPR010982">
    <property type="entry name" value="Lambda_DNA-bd_dom_sf"/>
</dbReference>
<dbReference type="SUPFAM" id="SSF47413">
    <property type="entry name" value="lambda repressor-like DNA-binding domains"/>
    <property type="match status" value="1"/>
</dbReference>
<dbReference type="PANTHER" id="PTHR46797">
    <property type="entry name" value="HTH-TYPE TRANSCRIPTIONAL REGULATOR"/>
    <property type="match status" value="1"/>
</dbReference>
<gene>
    <name evidence="5" type="ORF">ERX29_09810</name>
</gene>
<reference evidence="5 6" key="1">
    <citation type="submission" date="2019-01" db="EMBL/GenBank/DDBJ databases">
        <title>Draft genome sequences of the type strains of six Macrococcus species.</title>
        <authorList>
            <person name="Mazhar S."/>
            <person name="Altermann E."/>
            <person name="Hill C."/>
            <person name="Mcauliffe O."/>
        </authorList>
    </citation>
    <scope>NUCLEOTIDE SEQUENCE [LARGE SCALE GENOMIC DNA]</scope>
    <source>
        <strain evidence="5 6">CCM4815</strain>
    </source>
</reference>
<dbReference type="PROSITE" id="PS50943">
    <property type="entry name" value="HTH_CROC1"/>
    <property type="match status" value="1"/>
</dbReference>
<accession>A0A4R6BSE4</accession>
<dbReference type="RefSeq" id="WP_133444502.1">
    <property type="nucleotide sequence ID" value="NZ_SCWB01000019.1"/>
</dbReference>
<dbReference type="PANTHER" id="PTHR46797:SF23">
    <property type="entry name" value="HTH-TYPE TRANSCRIPTIONAL REGULATOR SUTR"/>
    <property type="match status" value="1"/>
</dbReference>
<dbReference type="OrthoDB" id="9781521at2"/>
<dbReference type="GO" id="GO:0003700">
    <property type="term" value="F:DNA-binding transcription factor activity"/>
    <property type="evidence" value="ECO:0007669"/>
    <property type="project" value="TreeGrafter"/>
</dbReference>
<dbReference type="InterPro" id="IPR014710">
    <property type="entry name" value="RmlC-like_jellyroll"/>
</dbReference>
<dbReference type="Proteomes" id="UP000294802">
    <property type="component" value="Unassembled WGS sequence"/>
</dbReference>
<dbReference type="CDD" id="cd00093">
    <property type="entry name" value="HTH_XRE"/>
    <property type="match status" value="1"/>
</dbReference>
<dbReference type="InterPro" id="IPR013096">
    <property type="entry name" value="Cupin_2"/>
</dbReference>
<sequence>MKEIHEIVAINLKAYRNAHQLTLGNVSHLTGVSKTMLGQIERQESIPTITTLWKIVNGLKIPFTELIREPEEGITIRKKTELKEVQMDEGKYRVYPYFSYDQKKPVEIDMIEIEAGGYFAAKPHRPGTTEYITVYDGALELMIGEERFHLAAEESISFHADVHHTYHNPGNQLTRLNIVIHYPGK</sequence>
<dbReference type="InterPro" id="IPR050807">
    <property type="entry name" value="TransReg_Diox_bact_type"/>
</dbReference>
<dbReference type="Pfam" id="PF07883">
    <property type="entry name" value="Cupin_2"/>
    <property type="match status" value="1"/>
</dbReference>
<comment type="caution">
    <text evidence="5">The sequence shown here is derived from an EMBL/GenBank/DDBJ whole genome shotgun (WGS) entry which is preliminary data.</text>
</comment>
<evidence type="ECO:0000313" key="6">
    <source>
        <dbReference type="Proteomes" id="UP000294802"/>
    </source>
</evidence>
<organism evidence="5 6">
    <name type="scientific">Macrococcus lamae</name>
    <dbReference type="NCBI Taxonomy" id="198484"/>
    <lineage>
        <taxon>Bacteria</taxon>
        <taxon>Bacillati</taxon>
        <taxon>Bacillota</taxon>
        <taxon>Bacilli</taxon>
        <taxon>Bacillales</taxon>
        <taxon>Staphylococcaceae</taxon>
        <taxon>Macrococcus</taxon>
    </lineage>
</organism>
<protein>
    <submittedName>
        <fullName evidence="5">XRE family transcriptional regulator</fullName>
    </submittedName>
</protein>
<evidence type="ECO:0000259" key="4">
    <source>
        <dbReference type="PROSITE" id="PS50943"/>
    </source>
</evidence>
<dbReference type="AlphaFoldDB" id="A0A4R6BSE4"/>